<proteinExistence type="predicted"/>
<dbReference type="EMBL" id="LQQR01000018">
    <property type="protein sequence ID" value="KZE19735.1"/>
    <property type="molecule type" value="Genomic_DNA"/>
</dbReference>
<evidence type="ECO:0000313" key="5">
    <source>
        <dbReference type="Proteomes" id="UP000594979"/>
    </source>
</evidence>
<dbReference type="KEGG" id="bcau:I6G59_14615"/>
<evidence type="ECO:0000256" key="1">
    <source>
        <dbReference type="SAM" id="Phobius"/>
    </source>
</evidence>
<keyword evidence="1" id="KW-0472">Membrane</keyword>
<organism evidence="3 5">
    <name type="scientific">Brevibacterium casei</name>
    <dbReference type="NCBI Taxonomy" id="33889"/>
    <lineage>
        <taxon>Bacteria</taxon>
        <taxon>Bacillati</taxon>
        <taxon>Actinomycetota</taxon>
        <taxon>Actinomycetes</taxon>
        <taxon>Micrococcales</taxon>
        <taxon>Brevibacteriaceae</taxon>
        <taxon>Brevibacterium</taxon>
    </lineage>
</organism>
<name>A0A161S7G7_9MICO</name>
<dbReference type="STRING" id="33889.AVW13_11460"/>
<dbReference type="Proteomes" id="UP000594979">
    <property type="component" value="Chromosome"/>
</dbReference>
<feature type="transmembrane region" description="Helical" evidence="1">
    <location>
        <begin position="12"/>
        <end position="38"/>
    </location>
</feature>
<reference evidence="4" key="1">
    <citation type="submission" date="2016-01" db="EMBL/GenBank/DDBJ databases">
        <title>Draft genome of Chromobacterium sp. F49.</title>
        <authorList>
            <person name="Hong K.W."/>
        </authorList>
    </citation>
    <scope>NUCLEOTIDE SEQUENCE [LARGE SCALE GENOMIC DNA]</scope>
    <source>
        <strain evidence="4">M40</strain>
    </source>
</reference>
<keyword evidence="1" id="KW-0812">Transmembrane</keyword>
<evidence type="ECO:0000313" key="2">
    <source>
        <dbReference type="EMBL" id="KZE19735.1"/>
    </source>
</evidence>
<reference evidence="3 5" key="3">
    <citation type="submission" date="2020-12" db="EMBL/GenBank/DDBJ databases">
        <title>FDA dAtabase for Regulatory Grade micrObial Sequences (FDA-ARGOS): Supporting development and validation of Infectious Disease Dx tests.</title>
        <authorList>
            <person name="Sproer C."/>
            <person name="Gronow S."/>
            <person name="Severitt S."/>
            <person name="Schroder I."/>
            <person name="Tallon L."/>
            <person name="Sadzewicz L."/>
            <person name="Zhao X."/>
            <person name="Boylan J."/>
            <person name="Ott S."/>
            <person name="Bowen H."/>
            <person name="Vavikolanu K."/>
            <person name="Mehta A."/>
            <person name="Aluvathingal J."/>
            <person name="Nadendla S."/>
            <person name="Lowell S."/>
            <person name="Myers T."/>
            <person name="Yan Y."/>
            <person name="Sichtig H."/>
        </authorList>
    </citation>
    <scope>NUCLEOTIDE SEQUENCE [LARGE SCALE GENOMIC DNA]</scope>
    <source>
        <strain evidence="3 5">FDAARGOS_902</strain>
    </source>
</reference>
<gene>
    <name evidence="2" type="ORF">AVW13_11460</name>
    <name evidence="3" type="ORF">I6G59_14615</name>
</gene>
<evidence type="ECO:0000313" key="4">
    <source>
        <dbReference type="Proteomes" id="UP000076612"/>
    </source>
</evidence>
<keyword evidence="1" id="KW-1133">Transmembrane helix</keyword>
<reference evidence="2" key="2">
    <citation type="submission" date="2016-01" db="EMBL/GenBank/DDBJ databases">
        <authorList>
            <person name="Hong K.W."/>
        </authorList>
    </citation>
    <scope>NUCLEOTIDE SEQUENCE</scope>
    <source>
        <strain evidence="2">M40</strain>
    </source>
</reference>
<dbReference type="AlphaFoldDB" id="A0A161S7G7"/>
<feature type="transmembrane region" description="Helical" evidence="1">
    <location>
        <begin position="50"/>
        <end position="69"/>
    </location>
</feature>
<dbReference type="Proteomes" id="UP000076612">
    <property type="component" value="Unassembled WGS sequence"/>
</dbReference>
<accession>A0A161S7G7</accession>
<protein>
    <submittedName>
        <fullName evidence="3">Uncharacterized protein</fullName>
    </submittedName>
</protein>
<dbReference type="RefSeq" id="WP_063250036.1">
    <property type="nucleotide sequence ID" value="NZ_CP065682.1"/>
</dbReference>
<sequence>MRTTLKTILLPLFTLAMAIFLVLAFTIVITQLVGLVFAQGAWIDAAYETLARPSIIAAIVVSLLGYAYYTTTGAEADD</sequence>
<evidence type="ECO:0000313" key="3">
    <source>
        <dbReference type="EMBL" id="QPS33169.1"/>
    </source>
</evidence>
<dbReference type="EMBL" id="CP065682">
    <property type="protein sequence ID" value="QPS33169.1"/>
    <property type="molecule type" value="Genomic_DNA"/>
</dbReference>